<dbReference type="PANTHER" id="PTHR33240">
    <property type="entry name" value="OS08G0508500 PROTEIN"/>
    <property type="match status" value="1"/>
</dbReference>
<dbReference type="KEGG" id="rsz:130511256"/>
<sequence>MAKVSGISDKVAIDALRKALWYKSKFRKWITLEKPRTIQDALHKASDYIMIEEETKYVHHEGEELQGAHNYAINPEQDRTSGNTWNRNQSYDKNVYCEFHQTEGHSTANCKVVGARLAAKLLARELSGVTSVKDLILDSDRPPKTNKIPPAENSSPKNQAGDKRERRPDDRGNDNSRSRVNMIMGGSQYCRDSVSAIKAYQRKAESTAKYPPQDGRNTSITFTEEEAYGIDQPHCNPLVIDLVIKDLEVARILSDTGSTVNLIFRDTLRRMGVELEKVITPVPKPLTGFSGQTSMTLGSIQLPVIAKNVTRIVDFAVVDSPAIYNAIMGTPLLNAMKAVPSTYHLGVKFPTRTGIAAIWGCQKQSRLCFLAEHKLRHITTQREEENPEVNVNPATKAVDGKPTDE</sequence>
<dbReference type="OrthoDB" id="1087821at2759"/>
<dbReference type="Gene3D" id="2.40.70.10">
    <property type="entry name" value="Acid Proteases"/>
    <property type="match status" value="1"/>
</dbReference>
<feature type="compositionally biased region" description="Basic and acidic residues" evidence="1">
    <location>
        <begin position="160"/>
        <end position="177"/>
    </location>
</feature>
<reference evidence="2" key="1">
    <citation type="journal article" date="2019" name="Database">
        <title>The radish genome database (RadishGD): an integrated information resource for radish genomics.</title>
        <authorList>
            <person name="Yu H.J."/>
            <person name="Baek S."/>
            <person name="Lee Y.J."/>
            <person name="Cho A."/>
            <person name="Mun J.H."/>
        </authorList>
    </citation>
    <scope>NUCLEOTIDE SEQUENCE [LARGE SCALE GENOMIC DNA]</scope>
    <source>
        <strain evidence="2">cv. WK10039</strain>
    </source>
</reference>
<protein>
    <submittedName>
        <fullName evidence="3">Uncharacterized protein LOC130511256</fullName>
    </submittedName>
</protein>
<dbReference type="GeneID" id="130511256"/>
<dbReference type="AlphaFoldDB" id="A0A9W3DKJ9"/>
<dbReference type="SUPFAM" id="SSF50630">
    <property type="entry name" value="Acid proteases"/>
    <property type="match status" value="1"/>
</dbReference>
<dbReference type="RefSeq" id="XP_056864146.1">
    <property type="nucleotide sequence ID" value="XM_057008166.1"/>
</dbReference>
<dbReference type="CDD" id="cd00303">
    <property type="entry name" value="retropepsin_like"/>
    <property type="match status" value="1"/>
</dbReference>
<feature type="region of interest" description="Disordered" evidence="1">
    <location>
        <begin position="137"/>
        <end position="183"/>
    </location>
</feature>
<name>A0A9W3DKJ9_RAPSA</name>
<organism evidence="2 3">
    <name type="scientific">Raphanus sativus</name>
    <name type="common">Radish</name>
    <name type="synonym">Raphanus raphanistrum var. sativus</name>
    <dbReference type="NCBI Taxonomy" id="3726"/>
    <lineage>
        <taxon>Eukaryota</taxon>
        <taxon>Viridiplantae</taxon>
        <taxon>Streptophyta</taxon>
        <taxon>Embryophyta</taxon>
        <taxon>Tracheophyta</taxon>
        <taxon>Spermatophyta</taxon>
        <taxon>Magnoliopsida</taxon>
        <taxon>eudicotyledons</taxon>
        <taxon>Gunneridae</taxon>
        <taxon>Pentapetalae</taxon>
        <taxon>rosids</taxon>
        <taxon>malvids</taxon>
        <taxon>Brassicales</taxon>
        <taxon>Brassicaceae</taxon>
        <taxon>Brassiceae</taxon>
        <taxon>Raphanus</taxon>
    </lineage>
</organism>
<gene>
    <name evidence="3" type="primary">LOC130511256</name>
</gene>
<feature type="region of interest" description="Disordered" evidence="1">
    <location>
        <begin position="381"/>
        <end position="405"/>
    </location>
</feature>
<proteinExistence type="predicted"/>
<dbReference type="Proteomes" id="UP000504610">
    <property type="component" value="Chromosome 4"/>
</dbReference>
<dbReference type="PANTHER" id="PTHR33240:SF8">
    <property type="entry name" value="OS03G0439900 PROTEIN"/>
    <property type="match status" value="1"/>
</dbReference>
<evidence type="ECO:0000313" key="3">
    <source>
        <dbReference type="RefSeq" id="XP_056864146.1"/>
    </source>
</evidence>
<evidence type="ECO:0000313" key="2">
    <source>
        <dbReference type="Proteomes" id="UP000504610"/>
    </source>
</evidence>
<reference evidence="3" key="2">
    <citation type="submission" date="2025-08" db="UniProtKB">
        <authorList>
            <consortium name="RefSeq"/>
        </authorList>
    </citation>
    <scope>IDENTIFICATION</scope>
    <source>
        <tissue evidence="3">Leaf</tissue>
    </source>
</reference>
<evidence type="ECO:0000256" key="1">
    <source>
        <dbReference type="SAM" id="MobiDB-lite"/>
    </source>
</evidence>
<accession>A0A9W3DKJ9</accession>
<dbReference type="InterPro" id="IPR021109">
    <property type="entry name" value="Peptidase_aspartic_dom_sf"/>
</dbReference>
<keyword evidence="2" id="KW-1185">Reference proteome</keyword>